<dbReference type="PANTHER" id="PTHR46983">
    <property type="entry name" value="CYSTEINE AND HISTIDINE-RICH DOMAIN-CONTAINING PROTEIN 1"/>
    <property type="match status" value="1"/>
</dbReference>
<proteinExistence type="predicted"/>
<dbReference type="GO" id="GO:0046872">
    <property type="term" value="F:metal ion binding"/>
    <property type="evidence" value="ECO:0007669"/>
    <property type="project" value="UniProtKB-KW"/>
</dbReference>
<accession>A0A0C2I5R3</accession>
<dbReference type="OMA" id="CNQYYKE"/>
<evidence type="ECO:0000313" key="5">
    <source>
        <dbReference type="EMBL" id="KII60478.1"/>
    </source>
</evidence>
<dbReference type="Proteomes" id="UP000031668">
    <property type="component" value="Unassembled WGS sequence"/>
</dbReference>
<evidence type="ECO:0000256" key="2">
    <source>
        <dbReference type="ARBA" id="ARBA00022737"/>
    </source>
</evidence>
<dbReference type="PROSITE" id="PS51401">
    <property type="entry name" value="CHORD"/>
    <property type="match status" value="1"/>
</dbReference>
<dbReference type="Pfam" id="PF04968">
    <property type="entry name" value="CHORD"/>
    <property type="match status" value="2"/>
</dbReference>
<evidence type="ECO:0000313" key="6">
    <source>
        <dbReference type="Proteomes" id="UP000031668"/>
    </source>
</evidence>
<comment type="caution">
    <text evidence="5">The sequence shown here is derived from an EMBL/GenBank/DDBJ whole genome shotgun (WGS) entry which is preliminary data.</text>
</comment>
<keyword evidence="3" id="KW-0862">Zinc</keyword>
<dbReference type="AlphaFoldDB" id="A0A0C2I5R3"/>
<evidence type="ECO:0000259" key="4">
    <source>
        <dbReference type="PROSITE" id="PS51401"/>
    </source>
</evidence>
<dbReference type="PANTHER" id="PTHR46983:SF3">
    <property type="entry name" value="CHPADIPLOID STATE MAINTENANCE PROTEIN CHPA"/>
    <property type="match status" value="1"/>
</dbReference>
<feature type="domain" description="CHORD" evidence="4">
    <location>
        <begin position="7"/>
        <end position="66"/>
    </location>
</feature>
<dbReference type="InterPro" id="IPR007051">
    <property type="entry name" value="CHORD_dom"/>
</dbReference>
<evidence type="ECO:0000256" key="3">
    <source>
        <dbReference type="ARBA" id="ARBA00022833"/>
    </source>
</evidence>
<dbReference type="Gene3D" id="4.10.1130.20">
    <property type="match status" value="2"/>
</dbReference>
<dbReference type="InterPro" id="IPR039790">
    <property type="entry name" value="CHRD1"/>
</dbReference>
<organism evidence="5 6">
    <name type="scientific">Thelohanellus kitauei</name>
    <name type="common">Myxosporean</name>
    <dbReference type="NCBI Taxonomy" id="669202"/>
    <lineage>
        <taxon>Eukaryota</taxon>
        <taxon>Metazoa</taxon>
        <taxon>Cnidaria</taxon>
        <taxon>Myxozoa</taxon>
        <taxon>Myxosporea</taxon>
        <taxon>Bivalvulida</taxon>
        <taxon>Platysporina</taxon>
        <taxon>Myxobolidae</taxon>
        <taxon>Thelohanellus</taxon>
    </lineage>
</organism>
<keyword evidence="1" id="KW-0479">Metal-binding</keyword>
<evidence type="ECO:0000256" key="1">
    <source>
        <dbReference type="ARBA" id="ARBA00022723"/>
    </source>
</evidence>
<keyword evidence="6" id="KW-1185">Reference proteome</keyword>
<keyword evidence="2" id="KW-0677">Repeat</keyword>
<name>A0A0C2I5R3_THEKT</name>
<gene>
    <name evidence="5" type="ORF">RF11_08406</name>
</gene>
<dbReference type="OrthoDB" id="10261079at2759"/>
<sequence length="187" mass="21430">MSDYKICRNLGCNSRYKENENTPLSCKYHPQAPVFRDILKTWPCCEQKSRDFNDFMNIPGCTSDYHRENAVNEAESHSPKQCLIPVVEHLPLQQPRQPPLAIKQEFKEDTSELIVVTVKPNESLIKEIARLELKKPVNSKDAHETGVLKPENEIKCLNNCCNQKFVSSNYTYPPCVYHPGAPVFHEG</sequence>
<reference evidence="5 6" key="1">
    <citation type="journal article" date="2014" name="Genome Biol. Evol.">
        <title>The genome of the myxosporean Thelohanellus kitauei shows adaptations to nutrient acquisition within its fish host.</title>
        <authorList>
            <person name="Yang Y."/>
            <person name="Xiong J."/>
            <person name="Zhou Z."/>
            <person name="Huo F."/>
            <person name="Miao W."/>
            <person name="Ran C."/>
            <person name="Liu Y."/>
            <person name="Zhang J."/>
            <person name="Feng J."/>
            <person name="Wang M."/>
            <person name="Wang M."/>
            <person name="Wang L."/>
            <person name="Yao B."/>
        </authorList>
    </citation>
    <scope>NUCLEOTIDE SEQUENCE [LARGE SCALE GENOMIC DNA]</scope>
    <source>
        <strain evidence="5">Wuqing</strain>
    </source>
</reference>
<dbReference type="EMBL" id="JWZT01005600">
    <property type="protein sequence ID" value="KII60478.1"/>
    <property type="molecule type" value="Genomic_DNA"/>
</dbReference>
<protein>
    <submittedName>
        <fullName evidence="5">Cysteine and histidine-rich domain-containing protein 1</fullName>
    </submittedName>
</protein>